<dbReference type="PANTHER" id="PTHR30363">
    <property type="entry name" value="HTH-TYPE TRANSCRIPTIONAL REGULATOR SRLR-RELATED"/>
    <property type="match status" value="1"/>
</dbReference>
<keyword evidence="3" id="KW-0804">Transcription</keyword>
<dbReference type="SMART" id="SM01134">
    <property type="entry name" value="DeoRC"/>
    <property type="match status" value="1"/>
</dbReference>
<gene>
    <name evidence="5" type="ORF">NVS89_06030</name>
</gene>
<evidence type="ECO:0000313" key="6">
    <source>
        <dbReference type="Proteomes" id="UP001151088"/>
    </source>
</evidence>
<organism evidence="5 6">
    <name type="scientific">Ancylobacter mangrovi</name>
    <dbReference type="NCBI Taxonomy" id="2972472"/>
    <lineage>
        <taxon>Bacteria</taxon>
        <taxon>Pseudomonadati</taxon>
        <taxon>Pseudomonadota</taxon>
        <taxon>Alphaproteobacteria</taxon>
        <taxon>Hyphomicrobiales</taxon>
        <taxon>Xanthobacteraceae</taxon>
        <taxon>Ancylobacter</taxon>
    </lineage>
</organism>
<dbReference type="AlphaFoldDB" id="A0A9X2PB27"/>
<dbReference type="EMBL" id="JANTHZ010000002">
    <property type="protein sequence ID" value="MCS0494650.1"/>
    <property type="molecule type" value="Genomic_DNA"/>
</dbReference>
<evidence type="ECO:0000259" key="4">
    <source>
        <dbReference type="PROSITE" id="PS51000"/>
    </source>
</evidence>
<dbReference type="Gene3D" id="1.10.10.10">
    <property type="entry name" value="Winged helix-like DNA-binding domain superfamily/Winged helix DNA-binding domain"/>
    <property type="match status" value="1"/>
</dbReference>
<evidence type="ECO:0000256" key="3">
    <source>
        <dbReference type="ARBA" id="ARBA00023163"/>
    </source>
</evidence>
<proteinExistence type="predicted"/>
<dbReference type="PROSITE" id="PS00894">
    <property type="entry name" value="HTH_DEOR_1"/>
    <property type="match status" value="1"/>
</dbReference>
<dbReference type="InterPro" id="IPR036390">
    <property type="entry name" value="WH_DNA-bd_sf"/>
</dbReference>
<dbReference type="PROSITE" id="PS51000">
    <property type="entry name" value="HTH_DEOR_2"/>
    <property type="match status" value="1"/>
</dbReference>
<dbReference type="SMART" id="SM00420">
    <property type="entry name" value="HTH_DEOR"/>
    <property type="match status" value="1"/>
</dbReference>
<sequence length="273" mass="29387">MAKLASASASARLKASRDGQPMIPAERQHFIIDRLDEMGVLSIAALSEVLGVSQMTVRRDIEQLERAGRVMSVTGGVQLPERILSEPSHTIKGQMHRAEKVAIGRLAASMVKSNDVIYLDAGTTTLEIAKRLLNLPDITVVTNDFTICSTLAAAAHCQLCHTGGRVDRENQSCIGNRAADMVKQFNFDIAFISTSSWGMRGISTPSEDKIAVKTSAVECAVRSVLVTDSSKYGKLAAYHSLPLRAFTTIISDSGLAETVCQGIREQGIELLVA</sequence>
<dbReference type="PANTHER" id="PTHR30363:SF58">
    <property type="entry name" value="REGULATORY PROTEIN, DEOR FAMILY"/>
    <property type="match status" value="1"/>
</dbReference>
<keyword evidence="6" id="KW-1185">Reference proteome</keyword>
<dbReference type="GO" id="GO:0003677">
    <property type="term" value="F:DNA binding"/>
    <property type="evidence" value="ECO:0007669"/>
    <property type="project" value="UniProtKB-KW"/>
</dbReference>
<dbReference type="InterPro" id="IPR036388">
    <property type="entry name" value="WH-like_DNA-bd_sf"/>
</dbReference>
<dbReference type="InterPro" id="IPR014036">
    <property type="entry name" value="DeoR-like_C"/>
</dbReference>
<name>A0A9X2PB27_9HYPH</name>
<dbReference type="InterPro" id="IPR001034">
    <property type="entry name" value="DeoR_HTH"/>
</dbReference>
<evidence type="ECO:0000256" key="2">
    <source>
        <dbReference type="ARBA" id="ARBA00023125"/>
    </source>
</evidence>
<evidence type="ECO:0000313" key="5">
    <source>
        <dbReference type="EMBL" id="MCS0494650.1"/>
    </source>
</evidence>
<dbReference type="Pfam" id="PF00455">
    <property type="entry name" value="DeoRC"/>
    <property type="match status" value="1"/>
</dbReference>
<keyword evidence="2 5" id="KW-0238">DNA-binding</keyword>
<dbReference type="InterPro" id="IPR018356">
    <property type="entry name" value="Tscrpt_reg_HTH_DeoR_CS"/>
</dbReference>
<accession>A0A9X2PB27</accession>
<dbReference type="Proteomes" id="UP001151088">
    <property type="component" value="Unassembled WGS sequence"/>
</dbReference>
<reference evidence="5" key="1">
    <citation type="submission" date="2022-08" db="EMBL/GenBank/DDBJ databases">
        <authorList>
            <person name="Li F."/>
        </authorList>
    </citation>
    <scope>NUCLEOTIDE SEQUENCE</scope>
    <source>
        <strain evidence="5">MQZ15Z-1</strain>
    </source>
</reference>
<keyword evidence="1" id="KW-0805">Transcription regulation</keyword>
<dbReference type="GO" id="GO:0003700">
    <property type="term" value="F:DNA-binding transcription factor activity"/>
    <property type="evidence" value="ECO:0007669"/>
    <property type="project" value="InterPro"/>
</dbReference>
<dbReference type="SUPFAM" id="SSF46785">
    <property type="entry name" value="Winged helix' DNA-binding domain"/>
    <property type="match status" value="1"/>
</dbReference>
<protein>
    <submittedName>
        <fullName evidence="5">DeoR/GlpR family DNA-binding transcription regulator</fullName>
    </submittedName>
</protein>
<dbReference type="SUPFAM" id="SSF100950">
    <property type="entry name" value="NagB/RpiA/CoA transferase-like"/>
    <property type="match status" value="1"/>
</dbReference>
<evidence type="ECO:0000256" key="1">
    <source>
        <dbReference type="ARBA" id="ARBA00023015"/>
    </source>
</evidence>
<dbReference type="InterPro" id="IPR050313">
    <property type="entry name" value="Carb_Metab_HTH_regulators"/>
</dbReference>
<dbReference type="InterPro" id="IPR037171">
    <property type="entry name" value="NagB/RpiA_transferase-like"/>
</dbReference>
<dbReference type="Gene3D" id="3.40.50.1360">
    <property type="match status" value="1"/>
</dbReference>
<dbReference type="Pfam" id="PF08220">
    <property type="entry name" value="HTH_DeoR"/>
    <property type="match status" value="1"/>
</dbReference>
<feature type="domain" description="HTH deoR-type" evidence="4">
    <location>
        <begin position="24"/>
        <end position="79"/>
    </location>
</feature>
<comment type="caution">
    <text evidence="5">The sequence shown here is derived from an EMBL/GenBank/DDBJ whole genome shotgun (WGS) entry which is preliminary data.</text>
</comment>